<reference evidence="1 2" key="1">
    <citation type="journal article" date="2015" name="BMC Genomics">
        <title>Genome mining reveals unlocked bioactive potential of marine Gram-negative bacteria.</title>
        <authorList>
            <person name="Machado H."/>
            <person name="Sonnenschein E.C."/>
            <person name="Melchiorsen J."/>
            <person name="Gram L."/>
        </authorList>
    </citation>
    <scope>NUCLEOTIDE SEQUENCE [LARGE SCALE GENOMIC DNA]</scope>
    <source>
        <strain evidence="1 2">S4054</strain>
    </source>
</reference>
<sequence>MASYSIEKRPKANGDISHRAVVFVKNKGKIIHRESKTFSKKTYNNGALWALSATYEF</sequence>
<dbReference type="Proteomes" id="UP000033434">
    <property type="component" value="Unassembled WGS sequence"/>
</dbReference>
<name>A0A0F6AE88_9GAMM</name>
<dbReference type="EMBL" id="AUXW01000139">
    <property type="protein sequence ID" value="KKE84126.1"/>
    <property type="molecule type" value="Genomic_DNA"/>
</dbReference>
<proteinExistence type="predicted"/>
<organism evidence="1 2">
    <name type="scientific">Pseudoalteromonas luteoviolacea S4054</name>
    <dbReference type="NCBI Taxonomy" id="1129367"/>
    <lineage>
        <taxon>Bacteria</taxon>
        <taxon>Pseudomonadati</taxon>
        <taxon>Pseudomonadota</taxon>
        <taxon>Gammaproteobacteria</taxon>
        <taxon>Alteromonadales</taxon>
        <taxon>Pseudoalteromonadaceae</taxon>
        <taxon>Pseudoalteromonas</taxon>
    </lineage>
</organism>
<comment type="caution">
    <text evidence="1">The sequence shown here is derived from an EMBL/GenBank/DDBJ whole genome shotgun (WGS) entry which is preliminary data.</text>
</comment>
<accession>A0A0F6AE88</accession>
<evidence type="ECO:0000313" key="2">
    <source>
        <dbReference type="Proteomes" id="UP000033434"/>
    </source>
</evidence>
<dbReference type="AlphaFoldDB" id="A0A0F6AE88"/>
<protein>
    <submittedName>
        <fullName evidence="1">Uncharacterized protein</fullName>
    </submittedName>
</protein>
<gene>
    <name evidence="1" type="ORF">N479_11995</name>
</gene>
<evidence type="ECO:0000313" key="1">
    <source>
        <dbReference type="EMBL" id="KKE84126.1"/>
    </source>
</evidence>
<dbReference type="PATRIC" id="fig|1129367.4.peg.2191"/>